<sequence length="257" mass="29272">MGKNVILSAVVGYSYDKVDLFLSSALRNTSADVILIASKTSPQLRHQLLSSPRVKLVTIDFQGELTEMVFRRFFIAKEILAKIEADEVLLSDARDVYFQSDPFGIEGIVFAEEPQLIASCQVNSSWVKKYLGEDEYQIISSNPVLCAGTILGERLELISFLEHFTQKMSSLRSRQTDLAWGVDQACLNSMVWNTHSNPTYKTSRNYQGFALTLFHEQSFLINAEGRLINRDRSIIPVIHQYDRFPWLAQHLRTFIPS</sequence>
<dbReference type="Proteomes" id="UP000267249">
    <property type="component" value="Chromosome"/>
</dbReference>
<evidence type="ECO:0000313" key="1">
    <source>
        <dbReference type="EMBL" id="WVS92327.1"/>
    </source>
</evidence>
<proteinExistence type="predicted"/>
<organism evidence="1 2">
    <name type="scientific">Synechococcus elongatus PCC 11801</name>
    <dbReference type="NCBI Taxonomy" id="2219813"/>
    <lineage>
        <taxon>Bacteria</taxon>
        <taxon>Bacillati</taxon>
        <taxon>Cyanobacteriota</taxon>
        <taxon>Cyanophyceae</taxon>
        <taxon>Synechococcales</taxon>
        <taxon>Synechococcaceae</taxon>
        <taxon>Synechococcus</taxon>
    </lineage>
</organism>
<dbReference type="RefSeq" id="WP_261789764.1">
    <property type="nucleotide sequence ID" value="NZ_CP030139.2"/>
</dbReference>
<dbReference type="EMBL" id="CP030139">
    <property type="protein sequence ID" value="WVS92327.1"/>
    <property type="molecule type" value="Genomic_DNA"/>
</dbReference>
<reference evidence="1 2" key="1">
    <citation type="journal article" date="2018" name="Sci. Rep.">
        <title>Genome Features and Biochemical Characteristics of a Robust, Fast Growing and Naturally Transformable Cyanobacterium Synechococcus elongatus PCC 11801 Isolated from India.</title>
        <authorList>
            <person name="Jaiswal D."/>
            <person name="Sengupta A."/>
            <person name="Sohoni S."/>
            <person name="Sengupta S."/>
            <person name="Phadnavis A.G."/>
            <person name="Pakrasi H.B."/>
            <person name="Wangikar P.P."/>
        </authorList>
    </citation>
    <scope>NUCLEOTIDE SEQUENCE [LARGE SCALE GENOMIC DNA]</scope>
    <source>
        <strain evidence="1 2">PCC 11801</strain>
    </source>
</reference>
<accession>A0AAQ3MCC5</accession>
<name>A0AAQ3MCC5_SYNEL</name>
<evidence type="ECO:0000313" key="2">
    <source>
        <dbReference type="Proteomes" id="UP000267249"/>
    </source>
</evidence>
<gene>
    <name evidence="1" type="ORF">DOP62_13545</name>
</gene>
<protein>
    <submittedName>
        <fullName evidence="1">Uncharacterized protein</fullName>
    </submittedName>
</protein>
<dbReference type="AlphaFoldDB" id="A0AAQ3MCC5"/>